<comment type="catalytic activity">
    <reaction evidence="11">
        <text>L-threonyl-[protein] + ATP = O-phospho-L-threonyl-[protein] + ADP + H(+)</text>
        <dbReference type="Rhea" id="RHEA:46608"/>
        <dbReference type="Rhea" id="RHEA-COMP:11060"/>
        <dbReference type="Rhea" id="RHEA-COMP:11605"/>
        <dbReference type="ChEBI" id="CHEBI:15378"/>
        <dbReference type="ChEBI" id="CHEBI:30013"/>
        <dbReference type="ChEBI" id="CHEBI:30616"/>
        <dbReference type="ChEBI" id="CHEBI:61977"/>
        <dbReference type="ChEBI" id="CHEBI:456216"/>
        <dbReference type="EC" id="2.7.11.1"/>
    </reaction>
</comment>
<feature type="region of interest" description="Disordered" evidence="13">
    <location>
        <begin position="373"/>
        <end position="392"/>
    </location>
</feature>
<feature type="compositionally biased region" description="Basic and acidic residues" evidence="13">
    <location>
        <begin position="18"/>
        <end position="34"/>
    </location>
</feature>
<dbReference type="FunFam" id="3.30.200.20:FF:000314">
    <property type="entry name" value="Serine/threonine protein kinase"/>
    <property type="match status" value="1"/>
</dbReference>
<name>A0A0C7MVL5_9SACH</name>
<dbReference type="SMART" id="SM00220">
    <property type="entry name" value="S_TKc"/>
    <property type="match status" value="1"/>
</dbReference>
<evidence type="ECO:0000256" key="10">
    <source>
        <dbReference type="ARBA" id="ARBA00022845"/>
    </source>
</evidence>
<evidence type="ECO:0000256" key="6">
    <source>
        <dbReference type="ARBA" id="ARBA00022679"/>
    </source>
</evidence>
<evidence type="ECO:0000313" key="16">
    <source>
        <dbReference type="Proteomes" id="UP000054304"/>
    </source>
</evidence>
<keyword evidence="16" id="KW-1185">Reference proteome</keyword>
<dbReference type="PANTHER" id="PTHR24346">
    <property type="entry name" value="MAP/MICROTUBULE AFFINITY-REGULATING KINASE"/>
    <property type="match status" value="1"/>
</dbReference>
<evidence type="ECO:0000256" key="7">
    <source>
        <dbReference type="ARBA" id="ARBA00022741"/>
    </source>
</evidence>
<dbReference type="Gene3D" id="3.30.450.20">
    <property type="entry name" value="PAS domain"/>
    <property type="match status" value="1"/>
</dbReference>
<dbReference type="GO" id="GO:0060917">
    <property type="term" value="P:regulation of (1-&gt;6)-beta-D-glucan biosynthetic process"/>
    <property type="evidence" value="ECO:0007669"/>
    <property type="project" value="EnsemblFungi"/>
</dbReference>
<evidence type="ECO:0000256" key="5">
    <source>
        <dbReference type="ARBA" id="ARBA00022553"/>
    </source>
</evidence>
<reference evidence="15 16" key="1">
    <citation type="submission" date="2014-12" db="EMBL/GenBank/DDBJ databases">
        <authorList>
            <person name="Neuveglise Cecile"/>
        </authorList>
    </citation>
    <scope>NUCLEOTIDE SEQUENCE [LARGE SCALE GENOMIC DNA]</scope>
    <source>
        <strain evidence="15 16">CBS 12615</strain>
    </source>
</reference>
<evidence type="ECO:0000256" key="2">
    <source>
        <dbReference type="ARBA" id="ARBA00012513"/>
    </source>
</evidence>
<dbReference type="PROSITE" id="PS00108">
    <property type="entry name" value="PROTEIN_KINASE_ST"/>
    <property type="match status" value="1"/>
</dbReference>
<dbReference type="InterPro" id="IPR000719">
    <property type="entry name" value="Prot_kinase_dom"/>
</dbReference>
<feature type="region of interest" description="Disordered" evidence="13">
    <location>
        <begin position="834"/>
        <end position="870"/>
    </location>
</feature>
<evidence type="ECO:0000259" key="14">
    <source>
        <dbReference type="PROSITE" id="PS50011"/>
    </source>
</evidence>
<feature type="compositionally biased region" description="Polar residues" evidence="13">
    <location>
        <begin position="839"/>
        <end position="852"/>
    </location>
</feature>
<evidence type="ECO:0000313" key="15">
    <source>
        <dbReference type="EMBL" id="CEP63991.1"/>
    </source>
</evidence>
<comment type="subcellular location">
    <subcellularLocation>
        <location evidence="1">Cytoplasm</location>
    </subcellularLocation>
</comment>
<organism evidence="15 16">
    <name type="scientific">Lachancea lanzarotensis</name>
    <dbReference type="NCBI Taxonomy" id="1245769"/>
    <lineage>
        <taxon>Eukaryota</taxon>
        <taxon>Fungi</taxon>
        <taxon>Dikarya</taxon>
        <taxon>Ascomycota</taxon>
        <taxon>Saccharomycotina</taxon>
        <taxon>Saccharomycetes</taxon>
        <taxon>Saccharomycetales</taxon>
        <taxon>Saccharomycetaceae</taxon>
        <taxon>Lachancea</taxon>
    </lineage>
</organism>
<protein>
    <recommendedName>
        <fullName evidence="2">non-specific serine/threonine protein kinase</fullName>
        <ecNumber evidence="2">2.7.11.1</ecNumber>
    </recommendedName>
</protein>
<dbReference type="EC" id="2.7.11.1" evidence="2"/>
<evidence type="ECO:0000256" key="8">
    <source>
        <dbReference type="ARBA" id="ARBA00022777"/>
    </source>
</evidence>
<feature type="region of interest" description="Disordered" evidence="13">
    <location>
        <begin position="543"/>
        <end position="569"/>
    </location>
</feature>
<keyword evidence="4" id="KW-0723">Serine/threonine-protein kinase</keyword>
<dbReference type="STRING" id="1245769.A0A0C7MVL5"/>
<dbReference type="GO" id="GO:0005829">
    <property type="term" value="C:cytosol"/>
    <property type="evidence" value="ECO:0007669"/>
    <property type="project" value="TreeGrafter"/>
</dbReference>
<dbReference type="CDD" id="cd14004">
    <property type="entry name" value="STKc_PASK"/>
    <property type="match status" value="1"/>
</dbReference>
<gene>
    <name evidence="15" type="ORF">LALA0_S09e07162g</name>
</gene>
<keyword evidence="8" id="KW-0418">Kinase</keyword>
<dbReference type="SUPFAM" id="SSF56112">
    <property type="entry name" value="Protein kinase-like (PK-like)"/>
    <property type="match status" value="1"/>
</dbReference>
<dbReference type="GO" id="GO:0005524">
    <property type="term" value="F:ATP binding"/>
    <property type="evidence" value="ECO:0007669"/>
    <property type="project" value="UniProtKB-KW"/>
</dbReference>
<dbReference type="GO" id="GO:0035556">
    <property type="term" value="P:intracellular signal transduction"/>
    <property type="evidence" value="ECO:0007669"/>
    <property type="project" value="TreeGrafter"/>
</dbReference>
<dbReference type="Pfam" id="PF00069">
    <property type="entry name" value="Pkinase"/>
    <property type="match status" value="1"/>
</dbReference>
<feature type="compositionally biased region" description="Basic and acidic residues" evidence="13">
    <location>
        <begin position="374"/>
        <end position="383"/>
    </location>
</feature>
<dbReference type="PROSITE" id="PS50011">
    <property type="entry name" value="PROTEIN_KINASE_DOM"/>
    <property type="match status" value="1"/>
</dbReference>
<feature type="domain" description="Protein kinase" evidence="14">
    <location>
        <begin position="967"/>
        <end position="1225"/>
    </location>
</feature>
<evidence type="ECO:0000256" key="4">
    <source>
        <dbReference type="ARBA" id="ARBA00022527"/>
    </source>
</evidence>
<keyword evidence="7" id="KW-0547">Nucleotide-binding</keyword>
<dbReference type="EMBL" id="LN736368">
    <property type="protein sequence ID" value="CEP63991.1"/>
    <property type="molecule type" value="Genomic_DNA"/>
</dbReference>
<accession>A0A0C7MVL5</accession>
<keyword evidence="10" id="KW-0810">Translation regulation</keyword>
<sequence length="1227" mass="137008">MPYIGAPHSKHRFEALKEKLYMGKQTREDEHTEKSSSSIEKPQEANTEDEEITSATTDGNSRPVSPKARAIGARSPTPMADDSCSLSASEIDFKEFLTFPNDSTHAYSYNPLSPNSLAVRLRILKRSLEIMIRNPALLLEHHTDNHIRVQTPSGSHQEFNWVSKHGIESPRRPNIPRSYSQDGLTPLSTTRLRNASSAALTALVSSAKGSSGSLRPSGRRTGPFQPSALASRPSTAYKALPPREPWLHTSKIEQSKRNSVDGAFQPDSEDISASMRHGFLHDDSFLDAKNELKSLLSLLNDALENNSTEKASDLHMISLLNFNKLSLDVDQDDKNAHDSAERAVNHENTLKRNLLESLAQPFFEKSNASEYAEEAEKVLHPDADNASTDDSSFVSLRSTSMNNRLIHTSFSSKNSSPQAIFTCLQQFPWQFKSANDLACLTFGISQNALRALTLLDLIHSDSRNFVLNKIMASENQEQVFTGEIVAIIQPGESSSELVWSSIWAKKRNGLIFCVFEKVPCDFMDVLLNLDDFSVVHIAGGAGLKGTKQKSDSKEQQSAVGGKGPKKSVKFPDEIHDIGDLSHSLKKLLMDVQDGTIQVKDGDLLPAPIKVSHAIDEVRYFTLNHLNYNIPCAISSSILENEMKLKIHSLPYQAGMFFIDSKDFTLVSFNKSIAKNMFGLHASQLVGQNMSIIVPPFREMIDFISAKYPHLDITSPTNRGLVLTEHFFRKIRAEMNSKEESFFNSIGIDAIHRDGSSLKVDIQLRVINRTTSLLWITHSRDVVFENYTTTPSQLPMLKESELALVGSGSTSRSSLKTPNGRLHVDELPNLKDSLKLDGSTVGSFENHSGQSEENIADSPDTPTDDSMDDNAGKLEMKQLNDEIQSKLDITKSYGQDKSLFLKDTNFKLNEDLILSLTSNPSRDDSPMTESLEKEAARRGNLTTPKETFLTEPATNIGSLKHVKKFSDFAVLQKMGEGAYGKVDLCMHKKENYIVVIKLIFKERILVDTWVRDRKLGTIPSEIQIMATLNAKPHENILKLLDFFEDDEYYYIETPVHGLSGSIDLFDLIELKTDMTEHEARLIFKQIVSGIKHLHDNGIVHRDIKDENVIVESNGFVKIVDFGSAAYIKSGPFDVFVGTIDYAAPEVLGGEPYEGKPQDIWAVGILLYTIIFKENPFYNIDEILDADLRINSGRHVSDDCVTLIRKILNRCVSKRPSIEDISNDKWLEV</sequence>
<dbReference type="RefSeq" id="XP_022630203.1">
    <property type="nucleotide sequence ID" value="XM_022770909.1"/>
</dbReference>
<feature type="compositionally biased region" description="Low complexity" evidence="13">
    <location>
        <begin position="206"/>
        <end position="222"/>
    </location>
</feature>
<dbReference type="GO" id="GO:0005634">
    <property type="term" value="C:nucleus"/>
    <property type="evidence" value="ECO:0007669"/>
    <property type="project" value="TreeGrafter"/>
</dbReference>
<keyword evidence="3" id="KW-0963">Cytoplasm</keyword>
<evidence type="ECO:0000256" key="12">
    <source>
        <dbReference type="ARBA" id="ARBA00048679"/>
    </source>
</evidence>
<dbReference type="InterPro" id="IPR008271">
    <property type="entry name" value="Ser/Thr_kinase_AS"/>
</dbReference>
<feature type="region of interest" description="Disordered" evidence="13">
    <location>
        <begin position="166"/>
        <end position="187"/>
    </location>
</feature>
<feature type="region of interest" description="Disordered" evidence="13">
    <location>
        <begin position="206"/>
        <end position="241"/>
    </location>
</feature>
<comment type="catalytic activity">
    <reaction evidence="12">
        <text>L-seryl-[protein] + ATP = O-phospho-L-seryl-[protein] + ADP + H(+)</text>
        <dbReference type="Rhea" id="RHEA:17989"/>
        <dbReference type="Rhea" id="RHEA-COMP:9863"/>
        <dbReference type="Rhea" id="RHEA-COMP:11604"/>
        <dbReference type="ChEBI" id="CHEBI:15378"/>
        <dbReference type="ChEBI" id="CHEBI:29999"/>
        <dbReference type="ChEBI" id="CHEBI:30616"/>
        <dbReference type="ChEBI" id="CHEBI:83421"/>
        <dbReference type="ChEBI" id="CHEBI:456216"/>
        <dbReference type="EC" id="2.7.11.1"/>
    </reaction>
</comment>
<dbReference type="GeneID" id="34687518"/>
<dbReference type="InterPro" id="IPR035965">
    <property type="entry name" value="PAS-like_dom_sf"/>
</dbReference>
<keyword evidence="9" id="KW-0067">ATP-binding</keyword>
<keyword evidence="6" id="KW-0808">Transferase</keyword>
<evidence type="ECO:0000256" key="11">
    <source>
        <dbReference type="ARBA" id="ARBA00047899"/>
    </source>
</evidence>
<dbReference type="Gene3D" id="3.30.200.20">
    <property type="entry name" value="Phosphorylase Kinase, domain 1"/>
    <property type="match status" value="1"/>
</dbReference>
<feature type="compositionally biased region" description="Polar residues" evidence="13">
    <location>
        <begin position="177"/>
        <end position="187"/>
    </location>
</feature>
<dbReference type="InterPro" id="IPR011009">
    <property type="entry name" value="Kinase-like_dom_sf"/>
</dbReference>
<proteinExistence type="predicted"/>
<dbReference type="HOGENOM" id="CLU_004134_1_0_1"/>
<dbReference type="GO" id="GO:0004674">
    <property type="term" value="F:protein serine/threonine kinase activity"/>
    <property type="evidence" value="ECO:0007669"/>
    <property type="project" value="UniProtKB-KW"/>
</dbReference>
<dbReference type="PANTHER" id="PTHR24346:SF51">
    <property type="entry name" value="PAS DOMAIN-CONTAINING SERINE_THREONINE-PROTEIN KINASE"/>
    <property type="match status" value="1"/>
</dbReference>
<dbReference type="AlphaFoldDB" id="A0A0C7MVL5"/>
<feature type="region of interest" description="Disordered" evidence="13">
    <location>
        <begin position="916"/>
        <end position="936"/>
    </location>
</feature>
<keyword evidence="5" id="KW-0597">Phosphoprotein</keyword>
<dbReference type="Proteomes" id="UP000054304">
    <property type="component" value="Unassembled WGS sequence"/>
</dbReference>
<feature type="region of interest" description="Disordered" evidence="13">
    <location>
        <begin position="18"/>
        <end position="84"/>
    </location>
</feature>
<dbReference type="GO" id="GO:0045719">
    <property type="term" value="P:negative regulation of glycogen biosynthetic process"/>
    <property type="evidence" value="ECO:0007669"/>
    <property type="project" value="EnsemblFungi"/>
</dbReference>
<dbReference type="InterPro" id="IPR000014">
    <property type="entry name" value="PAS"/>
</dbReference>
<dbReference type="SUPFAM" id="SSF55785">
    <property type="entry name" value="PYP-like sensor domain (PAS domain)"/>
    <property type="match status" value="1"/>
</dbReference>
<dbReference type="CDD" id="cd00130">
    <property type="entry name" value="PAS"/>
    <property type="match status" value="1"/>
</dbReference>
<dbReference type="FunFam" id="1.10.510.10:FF:000320">
    <property type="entry name" value="Serine/threonine protein kinase"/>
    <property type="match status" value="1"/>
</dbReference>
<feature type="compositionally biased region" description="Polar residues" evidence="13">
    <location>
        <begin position="53"/>
        <end position="63"/>
    </location>
</feature>
<evidence type="ECO:0000256" key="9">
    <source>
        <dbReference type="ARBA" id="ARBA00022840"/>
    </source>
</evidence>
<evidence type="ECO:0000256" key="3">
    <source>
        <dbReference type="ARBA" id="ARBA00022490"/>
    </source>
</evidence>
<dbReference type="GO" id="GO:2000766">
    <property type="term" value="P:negative regulation of cytoplasmic translation"/>
    <property type="evidence" value="ECO:0007669"/>
    <property type="project" value="EnsemblFungi"/>
</dbReference>
<dbReference type="OrthoDB" id="10252171at2759"/>
<feature type="compositionally biased region" description="Basic and acidic residues" evidence="13">
    <location>
        <begin position="920"/>
        <end position="936"/>
    </location>
</feature>
<evidence type="ECO:0000256" key="1">
    <source>
        <dbReference type="ARBA" id="ARBA00004496"/>
    </source>
</evidence>
<dbReference type="Gene3D" id="1.10.510.10">
    <property type="entry name" value="Transferase(Phosphotransferase) domain 1"/>
    <property type="match status" value="1"/>
</dbReference>
<evidence type="ECO:0000256" key="13">
    <source>
        <dbReference type="SAM" id="MobiDB-lite"/>
    </source>
</evidence>